<sequence length="422" mass="45122">MQMKGHIATLMVHTSPLDQPGAGDAGGMNIYVAEGAKRMATMGVKVDIFTRRNNADLPDTVELAPGVTVRHLDAGPVEGVTKEELPQYIPELARQFTSALEGATAYDLIHSHYWISGEVGIPASKKLGIPLIHTMHTMAKVKNLNLAEGESPEPGSRVRGEMEVVESAQGLIANTDAEAASLVSLYSACPDLVHVVTPGVDLYTFTAGQGRAHAREQLHIPAGAHVITFVGRIQPHKGPDLLIRATAEMLSHSPHLRSKLIVFVIGGVSGAGTAEVEKLKEMVKWSGISDVVRFMPPMSRNELPDWYRAADLVCVPSYSESFGLVALESQACGTPVVATAVGGLRTAVADGISGVLVDGHDPRAWSSVLARLLAEPQRRVLLSMGAIEHASHFGWDATARGTLDVYDRVLSESAKIRATYGR</sequence>
<dbReference type="InterPro" id="IPR050194">
    <property type="entry name" value="Glycosyltransferase_grp1"/>
</dbReference>
<proteinExistence type="inferred from homology"/>
<evidence type="ECO:0000256" key="4">
    <source>
        <dbReference type="ARBA" id="ARBA00022842"/>
    </source>
</evidence>
<feature type="domain" description="Glycosyltransferase subfamily 4-like N-terminal" evidence="8">
    <location>
        <begin position="26"/>
        <end position="199"/>
    </location>
</feature>
<keyword evidence="3" id="KW-0479">Metal-binding</keyword>
<evidence type="ECO:0000259" key="8">
    <source>
        <dbReference type="Pfam" id="PF13579"/>
    </source>
</evidence>
<accession>A0A6J6LPE6</accession>
<evidence type="ECO:0000256" key="3">
    <source>
        <dbReference type="ARBA" id="ARBA00022723"/>
    </source>
</evidence>
<dbReference type="GO" id="GO:0008375">
    <property type="term" value="F:acetylglucosaminyltransferase activity"/>
    <property type="evidence" value="ECO:0007669"/>
    <property type="project" value="InterPro"/>
</dbReference>
<evidence type="ECO:0000256" key="6">
    <source>
        <dbReference type="ARBA" id="ARBA00048131"/>
    </source>
</evidence>
<comment type="catalytic activity">
    <reaction evidence="6">
        <text>1D-myo-inositol 3-phosphate + UDP-N-acetyl-alpha-D-glucosamine = 1D-myo-inositol 2-acetamido-2-deoxy-alpha-D-glucopyranoside 3-phosphate + UDP + H(+)</text>
        <dbReference type="Rhea" id="RHEA:26188"/>
        <dbReference type="ChEBI" id="CHEBI:15378"/>
        <dbReference type="ChEBI" id="CHEBI:57705"/>
        <dbReference type="ChEBI" id="CHEBI:58223"/>
        <dbReference type="ChEBI" id="CHEBI:58401"/>
        <dbReference type="ChEBI" id="CHEBI:58892"/>
        <dbReference type="EC" id="2.4.1.250"/>
    </reaction>
</comment>
<evidence type="ECO:0000256" key="2">
    <source>
        <dbReference type="ARBA" id="ARBA00011884"/>
    </source>
</evidence>
<dbReference type="NCBIfam" id="TIGR03449">
    <property type="entry name" value="mycothiol_MshA"/>
    <property type="match status" value="1"/>
</dbReference>
<dbReference type="Pfam" id="PF00534">
    <property type="entry name" value="Glycos_transf_1"/>
    <property type="match status" value="1"/>
</dbReference>
<dbReference type="InterPro" id="IPR001296">
    <property type="entry name" value="Glyco_trans_1"/>
</dbReference>
<dbReference type="GO" id="GO:0102710">
    <property type="term" value="F:D-inositol-3-phosphate glycosyltransferase activity"/>
    <property type="evidence" value="ECO:0007669"/>
    <property type="project" value="UniProtKB-EC"/>
</dbReference>
<evidence type="ECO:0000256" key="5">
    <source>
        <dbReference type="ARBA" id="ARBA00029622"/>
    </source>
</evidence>
<organism evidence="9">
    <name type="scientific">freshwater metagenome</name>
    <dbReference type="NCBI Taxonomy" id="449393"/>
    <lineage>
        <taxon>unclassified sequences</taxon>
        <taxon>metagenomes</taxon>
        <taxon>ecological metagenomes</taxon>
    </lineage>
</organism>
<dbReference type="Gene3D" id="3.40.50.2000">
    <property type="entry name" value="Glycogen Phosphorylase B"/>
    <property type="match status" value="2"/>
</dbReference>
<dbReference type="Pfam" id="PF13579">
    <property type="entry name" value="Glyco_trans_4_4"/>
    <property type="match status" value="1"/>
</dbReference>
<dbReference type="GO" id="GO:0046872">
    <property type="term" value="F:metal ion binding"/>
    <property type="evidence" value="ECO:0007669"/>
    <property type="project" value="UniProtKB-KW"/>
</dbReference>
<dbReference type="PANTHER" id="PTHR45947">
    <property type="entry name" value="SULFOQUINOVOSYL TRANSFERASE SQD2"/>
    <property type="match status" value="1"/>
</dbReference>
<protein>
    <recommendedName>
        <fullName evidence="2">D-inositol-3-phosphate glycosyltransferase</fullName>
        <ecNumber evidence="2">2.4.1.250</ecNumber>
    </recommendedName>
    <alternativeName>
        <fullName evidence="5">N-acetylglucosamine-inositol-phosphate N-acetylglucosaminyltransferase</fullName>
    </alternativeName>
</protein>
<feature type="domain" description="Glycosyl transferase family 1" evidence="7">
    <location>
        <begin position="214"/>
        <end position="380"/>
    </location>
</feature>
<name>A0A6J6LPE6_9ZZZZ</name>
<keyword evidence="4" id="KW-0460">Magnesium</keyword>
<reference evidence="9" key="1">
    <citation type="submission" date="2020-05" db="EMBL/GenBank/DDBJ databases">
        <authorList>
            <person name="Chiriac C."/>
            <person name="Salcher M."/>
            <person name="Ghai R."/>
            <person name="Kavagutti S V."/>
        </authorList>
    </citation>
    <scope>NUCLEOTIDE SEQUENCE</scope>
</reference>
<evidence type="ECO:0000259" key="7">
    <source>
        <dbReference type="Pfam" id="PF00534"/>
    </source>
</evidence>
<dbReference type="HAMAP" id="MF_01695">
    <property type="entry name" value="MshA"/>
    <property type="match status" value="1"/>
</dbReference>
<dbReference type="InterPro" id="IPR028098">
    <property type="entry name" value="Glyco_trans_4-like_N"/>
</dbReference>
<evidence type="ECO:0000313" key="9">
    <source>
        <dbReference type="EMBL" id="CAB4663606.1"/>
    </source>
</evidence>
<gene>
    <name evidence="9" type="ORF">UFOPK2288_00630</name>
</gene>
<evidence type="ECO:0000256" key="1">
    <source>
        <dbReference type="ARBA" id="ARBA00008449"/>
    </source>
</evidence>
<comment type="similarity">
    <text evidence="1">Belongs to the glycosyltransferase group 1 family. MshA subfamily.</text>
</comment>
<dbReference type="PANTHER" id="PTHR45947:SF3">
    <property type="entry name" value="SULFOQUINOVOSYL TRANSFERASE SQD2"/>
    <property type="match status" value="1"/>
</dbReference>
<dbReference type="InterPro" id="IPR017814">
    <property type="entry name" value="Mycothiol_biosynthesis_MshA"/>
</dbReference>
<dbReference type="EC" id="2.4.1.250" evidence="2"/>
<dbReference type="EMBL" id="CAEZWS010000024">
    <property type="protein sequence ID" value="CAB4663606.1"/>
    <property type="molecule type" value="Genomic_DNA"/>
</dbReference>
<dbReference type="SUPFAM" id="SSF53756">
    <property type="entry name" value="UDP-Glycosyltransferase/glycogen phosphorylase"/>
    <property type="match status" value="1"/>
</dbReference>
<dbReference type="GO" id="GO:0010125">
    <property type="term" value="P:mycothiol biosynthetic process"/>
    <property type="evidence" value="ECO:0007669"/>
    <property type="project" value="InterPro"/>
</dbReference>
<dbReference type="AlphaFoldDB" id="A0A6J6LPE6"/>